<name>A0A1U7ZEU6_NELNU</name>
<dbReference type="Gene3D" id="2.120.10.80">
    <property type="entry name" value="Kelch-type beta propeller"/>
    <property type="match status" value="1"/>
</dbReference>
<dbReference type="KEGG" id="nnu:104593311"/>
<sequence>MDLGLIKTLPPPQTFYLLRSSSQPHPNLLYILSSSIFAFSLDALNVTWHNPETPLVWRVDPLVAIIGSHVVVAGGTSAFEDDPPAVEMYNLDSRKWEMCRSMPAILVGSAPTTCLSIAVSKGQLFVLEKLSGVICTFDPEKKTWGGPFNLHRPGPSVLCSLITGSSDGRLILVGLMMGEVTDSIQGIGLWEVNCETSDCKAMGNMPG</sequence>
<evidence type="ECO:0000313" key="2">
    <source>
        <dbReference type="RefSeq" id="XP_010251365.1"/>
    </source>
</evidence>
<dbReference type="OrthoDB" id="1854110at2759"/>
<proteinExistence type="predicted"/>
<dbReference type="SUPFAM" id="SSF117281">
    <property type="entry name" value="Kelch motif"/>
    <property type="match status" value="1"/>
</dbReference>
<dbReference type="eggNOG" id="ENOG502RB6E">
    <property type="taxonomic scope" value="Eukaryota"/>
</dbReference>
<keyword evidence="1" id="KW-1185">Reference proteome</keyword>
<reference evidence="2" key="1">
    <citation type="submission" date="2025-08" db="UniProtKB">
        <authorList>
            <consortium name="RefSeq"/>
        </authorList>
    </citation>
    <scope>IDENTIFICATION</scope>
</reference>
<dbReference type="RefSeq" id="XP_010251365.1">
    <property type="nucleotide sequence ID" value="XM_010253063.2"/>
</dbReference>
<gene>
    <name evidence="2" type="primary">LOC104593311</name>
</gene>
<dbReference type="Pfam" id="PF01344">
    <property type="entry name" value="Kelch_1"/>
    <property type="match status" value="1"/>
</dbReference>
<dbReference type="InterPro" id="IPR006652">
    <property type="entry name" value="Kelch_1"/>
</dbReference>
<accession>A0A1U7ZEU6</accession>
<evidence type="ECO:0000313" key="1">
    <source>
        <dbReference type="Proteomes" id="UP000189703"/>
    </source>
</evidence>
<dbReference type="STRING" id="4432.A0A1U7ZEU6"/>
<dbReference type="GO" id="GO:0005829">
    <property type="term" value="C:cytosol"/>
    <property type="evidence" value="ECO:0000318"/>
    <property type="project" value="GO_Central"/>
</dbReference>
<dbReference type="Proteomes" id="UP000189703">
    <property type="component" value="Unplaced"/>
</dbReference>
<dbReference type="InterPro" id="IPR015915">
    <property type="entry name" value="Kelch-typ_b-propeller"/>
</dbReference>
<dbReference type="GO" id="GO:0005634">
    <property type="term" value="C:nucleus"/>
    <property type="evidence" value="ECO:0000318"/>
    <property type="project" value="GO_Central"/>
</dbReference>
<dbReference type="AlphaFoldDB" id="A0A1U7ZEU6"/>
<dbReference type="GO" id="GO:0043161">
    <property type="term" value="P:proteasome-mediated ubiquitin-dependent protein catabolic process"/>
    <property type="evidence" value="ECO:0000318"/>
    <property type="project" value="GO_Central"/>
</dbReference>
<organism evidence="1 2">
    <name type="scientific">Nelumbo nucifera</name>
    <name type="common">Sacred lotus</name>
    <dbReference type="NCBI Taxonomy" id="4432"/>
    <lineage>
        <taxon>Eukaryota</taxon>
        <taxon>Viridiplantae</taxon>
        <taxon>Streptophyta</taxon>
        <taxon>Embryophyta</taxon>
        <taxon>Tracheophyta</taxon>
        <taxon>Spermatophyta</taxon>
        <taxon>Magnoliopsida</taxon>
        <taxon>Proteales</taxon>
        <taxon>Nelumbonaceae</taxon>
        <taxon>Nelumbo</taxon>
    </lineage>
</organism>
<protein>
    <submittedName>
        <fullName evidence="2">F-box/kelch-repeat protein At1g23390</fullName>
    </submittedName>
</protein>
<dbReference type="GeneID" id="104593311"/>